<evidence type="ECO:0000313" key="3">
    <source>
        <dbReference type="EnsemblPlants" id="Solyc12g082795.1.1"/>
    </source>
</evidence>
<name>A0A3Q7JBG4_SOLLC</name>
<accession>A0A3Q7JBG4</accession>
<reference evidence="3" key="1">
    <citation type="journal article" date="2012" name="Nature">
        <title>The tomato genome sequence provides insights into fleshy fruit evolution.</title>
        <authorList>
            <consortium name="Tomato Genome Consortium"/>
        </authorList>
    </citation>
    <scope>NUCLEOTIDE SEQUENCE [LARGE SCALE GENOMIC DNA]</scope>
    <source>
        <strain evidence="3">cv. Heinz 1706</strain>
    </source>
</reference>
<sequence>MSGTKSLFKDLDESKKSDVRLGDNKKIQVEGEGTVSIMTSQEYGADQFLAGPSTTSSIAPATSPTLEEP</sequence>
<feature type="compositionally biased region" description="Basic and acidic residues" evidence="1">
    <location>
        <begin position="7"/>
        <end position="24"/>
    </location>
</feature>
<feature type="region of interest" description="Disordered" evidence="1">
    <location>
        <begin position="46"/>
        <end position="69"/>
    </location>
</feature>
<dbReference type="InParanoid" id="A0A3Q7JBG4"/>
<dbReference type="EnsemblPlants" id="Solyc12g082795.1.1">
    <property type="protein sequence ID" value="Solyc12g082795.1.1"/>
    <property type="gene ID" value="Solyc12g082795.1"/>
</dbReference>
<evidence type="ECO:0000259" key="2">
    <source>
        <dbReference type="Pfam" id="PF22936"/>
    </source>
</evidence>
<organism evidence="3">
    <name type="scientific">Solanum lycopersicum</name>
    <name type="common">Tomato</name>
    <name type="synonym">Lycopersicon esculentum</name>
    <dbReference type="NCBI Taxonomy" id="4081"/>
    <lineage>
        <taxon>Eukaryota</taxon>
        <taxon>Viridiplantae</taxon>
        <taxon>Streptophyta</taxon>
        <taxon>Embryophyta</taxon>
        <taxon>Tracheophyta</taxon>
        <taxon>Spermatophyta</taxon>
        <taxon>Magnoliopsida</taxon>
        <taxon>eudicotyledons</taxon>
        <taxon>Gunneridae</taxon>
        <taxon>Pentapetalae</taxon>
        <taxon>asterids</taxon>
        <taxon>lamiids</taxon>
        <taxon>Solanales</taxon>
        <taxon>Solanaceae</taxon>
        <taxon>Solanoideae</taxon>
        <taxon>Solaneae</taxon>
        <taxon>Solanum</taxon>
        <taxon>Solanum subgen. Lycopersicon</taxon>
    </lineage>
</organism>
<keyword evidence="4" id="KW-1185">Reference proteome</keyword>
<evidence type="ECO:0000256" key="1">
    <source>
        <dbReference type="SAM" id="MobiDB-lite"/>
    </source>
</evidence>
<feature type="compositionally biased region" description="Low complexity" evidence="1">
    <location>
        <begin position="50"/>
        <end position="69"/>
    </location>
</feature>
<dbReference type="Pfam" id="PF22936">
    <property type="entry name" value="Pol_BBD"/>
    <property type="match status" value="1"/>
</dbReference>
<feature type="domain" description="Retrovirus-related Pol polyprotein from transposon TNT 1-94-like beta-barrel" evidence="2">
    <location>
        <begin position="1"/>
        <end position="41"/>
    </location>
</feature>
<proteinExistence type="predicted"/>
<feature type="region of interest" description="Disordered" evidence="1">
    <location>
        <begin position="1"/>
        <end position="24"/>
    </location>
</feature>
<protein>
    <recommendedName>
        <fullName evidence="2">Retrovirus-related Pol polyprotein from transposon TNT 1-94-like beta-barrel domain-containing protein</fullName>
    </recommendedName>
</protein>
<dbReference type="Proteomes" id="UP000004994">
    <property type="component" value="Chromosome 12"/>
</dbReference>
<evidence type="ECO:0000313" key="4">
    <source>
        <dbReference type="Proteomes" id="UP000004994"/>
    </source>
</evidence>
<dbReference type="AlphaFoldDB" id="A0A3Q7JBG4"/>
<dbReference type="Gramene" id="Solyc12g082795.1.1">
    <property type="protein sequence ID" value="Solyc12g082795.1.1"/>
    <property type="gene ID" value="Solyc12g082795.1"/>
</dbReference>
<reference evidence="3" key="2">
    <citation type="submission" date="2019-01" db="UniProtKB">
        <authorList>
            <consortium name="EnsemblPlants"/>
        </authorList>
    </citation>
    <scope>IDENTIFICATION</scope>
    <source>
        <strain evidence="3">cv. Heinz 1706</strain>
    </source>
</reference>
<dbReference type="InterPro" id="IPR054722">
    <property type="entry name" value="PolX-like_BBD"/>
</dbReference>